<dbReference type="AlphaFoldDB" id="A0A815JD28"/>
<dbReference type="Proteomes" id="UP000663852">
    <property type="component" value="Unassembled WGS sequence"/>
</dbReference>
<feature type="transmembrane region" description="Helical" evidence="6">
    <location>
        <begin position="182"/>
        <end position="201"/>
    </location>
</feature>
<dbReference type="EMBL" id="CAJNOJ010000299">
    <property type="protein sequence ID" value="CAF1380704.1"/>
    <property type="molecule type" value="Genomic_DNA"/>
</dbReference>
<protein>
    <submittedName>
        <fullName evidence="7">Uncharacterized protein</fullName>
    </submittedName>
</protein>
<feature type="transmembrane region" description="Helical" evidence="6">
    <location>
        <begin position="85"/>
        <end position="103"/>
    </location>
</feature>
<keyword evidence="2 6" id="KW-0812">Transmembrane</keyword>
<comment type="subcellular location">
    <subcellularLocation>
        <location evidence="1">Membrane</location>
        <topology evidence="1">Multi-pass membrane protein</topology>
    </subcellularLocation>
</comment>
<dbReference type="PIRSF" id="PIRSF006060">
    <property type="entry name" value="AA_transporter"/>
    <property type="match status" value="1"/>
</dbReference>
<name>A0A815JD28_ADIRI</name>
<accession>A0A815JD28</accession>
<dbReference type="Pfam" id="PF13520">
    <property type="entry name" value="AA_permease_2"/>
    <property type="match status" value="1"/>
</dbReference>
<feature type="transmembrane region" description="Helical" evidence="6">
    <location>
        <begin position="449"/>
        <end position="468"/>
    </location>
</feature>
<dbReference type="InterPro" id="IPR050598">
    <property type="entry name" value="AminoAcid_Transporter"/>
</dbReference>
<proteinExistence type="predicted"/>
<evidence type="ECO:0000256" key="2">
    <source>
        <dbReference type="ARBA" id="ARBA00022692"/>
    </source>
</evidence>
<keyword evidence="3 6" id="KW-1133">Transmembrane helix</keyword>
<feature type="transmembrane region" description="Helical" evidence="6">
    <location>
        <begin position="241"/>
        <end position="262"/>
    </location>
</feature>
<feature type="compositionally biased region" description="Polar residues" evidence="5">
    <location>
        <begin position="18"/>
        <end position="35"/>
    </location>
</feature>
<dbReference type="GO" id="GO:0016020">
    <property type="term" value="C:membrane"/>
    <property type="evidence" value="ECO:0007669"/>
    <property type="project" value="UniProtKB-SubCell"/>
</dbReference>
<feature type="transmembrane region" description="Helical" evidence="6">
    <location>
        <begin position="412"/>
        <end position="437"/>
    </location>
</feature>
<sequence>MNRIEPYTEEFTVERRVSSSMSQGQHPTTELIQNTDSNVGNVPYNEKIALKRHLGLFSAVTFIIGTIIGTGIFISPKGVLRETQSVGLCLIVWVICGLVALLGKISHQRRIGSAHARTGDMLAFVNSWANTFILQPSSNAIIILTFSSYLLSGIMDSCGPPIELVKMLAIFALGSLDDPISFLSIVSLMHLVILGNVNAWSVTAANRLNIVFTVSKMATILVIAIAGLVRIGQGTTDNPLRIALAFYSGLWAYAGWGSLTSVTEEVKNPKRYLHIHVQLIAYCTCRFRNLWLSIVVAIPAVIILYILTNISYFTVMTKSELLSSNAVAMTWGEVVLGSVARALPILISISALGSANVSTYSYARHCMVSARYGYLPGIFSYIQKQRLTPLPAIILQAILSIIYCIPSDVDGLINYFSFVSWLFCGLTFTAVLCCRFTKRDAHRVIKVPIPLVIIMILISIYLVIAPVISRPNIGFLVASGILLISLLVYYVVVFRKMTPKFMNKLNTFIESFFNLTESQINIDT</sequence>
<evidence type="ECO:0000256" key="3">
    <source>
        <dbReference type="ARBA" id="ARBA00022989"/>
    </source>
</evidence>
<dbReference type="InterPro" id="IPR002293">
    <property type="entry name" value="AA/rel_permease1"/>
</dbReference>
<feature type="transmembrane region" description="Helical" evidence="6">
    <location>
        <begin position="387"/>
        <end position="406"/>
    </location>
</feature>
<feature type="transmembrane region" description="Helical" evidence="6">
    <location>
        <begin position="474"/>
        <end position="494"/>
    </location>
</feature>
<feature type="transmembrane region" description="Helical" evidence="6">
    <location>
        <begin position="54"/>
        <end position="73"/>
    </location>
</feature>
<dbReference type="PANTHER" id="PTHR11785:SF512">
    <property type="entry name" value="SOBREMESA, ISOFORM B"/>
    <property type="match status" value="1"/>
</dbReference>
<evidence type="ECO:0000256" key="5">
    <source>
        <dbReference type="SAM" id="MobiDB-lite"/>
    </source>
</evidence>
<dbReference type="Gene3D" id="1.20.1740.10">
    <property type="entry name" value="Amino acid/polyamine transporter I"/>
    <property type="match status" value="1"/>
</dbReference>
<reference evidence="7" key="1">
    <citation type="submission" date="2021-02" db="EMBL/GenBank/DDBJ databases">
        <authorList>
            <person name="Nowell W R."/>
        </authorList>
    </citation>
    <scope>NUCLEOTIDE SEQUENCE</scope>
</reference>
<feature type="transmembrane region" description="Helical" evidence="6">
    <location>
        <begin position="208"/>
        <end position="229"/>
    </location>
</feature>
<feature type="transmembrane region" description="Helical" evidence="6">
    <location>
        <begin position="290"/>
        <end position="314"/>
    </location>
</feature>
<evidence type="ECO:0000256" key="1">
    <source>
        <dbReference type="ARBA" id="ARBA00004141"/>
    </source>
</evidence>
<evidence type="ECO:0000256" key="6">
    <source>
        <dbReference type="SAM" id="Phobius"/>
    </source>
</evidence>
<gene>
    <name evidence="7" type="ORF">EDS130_LOCUS34907</name>
</gene>
<comment type="caution">
    <text evidence="7">The sequence shown here is derived from an EMBL/GenBank/DDBJ whole genome shotgun (WGS) entry which is preliminary data.</text>
</comment>
<feature type="transmembrane region" description="Helical" evidence="6">
    <location>
        <begin position="334"/>
        <end position="355"/>
    </location>
</feature>
<evidence type="ECO:0000256" key="4">
    <source>
        <dbReference type="ARBA" id="ARBA00023136"/>
    </source>
</evidence>
<evidence type="ECO:0000313" key="7">
    <source>
        <dbReference type="EMBL" id="CAF1380704.1"/>
    </source>
</evidence>
<keyword evidence="4 6" id="KW-0472">Membrane</keyword>
<dbReference type="OrthoDB" id="5982228at2759"/>
<dbReference type="GO" id="GO:0015179">
    <property type="term" value="F:L-amino acid transmembrane transporter activity"/>
    <property type="evidence" value="ECO:0007669"/>
    <property type="project" value="TreeGrafter"/>
</dbReference>
<feature type="region of interest" description="Disordered" evidence="5">
    <location>
        <begin position="16"/>
        <end position="35"/>
    </location>
</feature>
<organism evidence="7 8">
    <name type="scientific">Adineta ricciae</name>
    <name type="common">Rotifer</name>
    <dbReference type="NCBI Taxonomy" id="249248"/>
    <lineage>
        <taxon>Eukaryota</taxon>
        <taxon>Metazoa</taxon>
        <taxon>Spiralia</taxon>
        <taxon>Gnathifera</taxon>
        <taxon>Rotifera</taxon>
        <taxon>Eurotatoria</taxon>
        <taxon>Bdelloidea</taxon>
        <taxon>Adinetida</taxon>
        <taxon>Adinetidae</taxon>
        <taxon>Adineta</taxon>
    </lineage>
</organism>
<dbReference type="PANTHER" id="PTHR11785">
    <property type="entry name" value="AMINO ACID TRANSPORTER"/>
    <property type="match status" value="1"/>
</dbReference>
<evidence type="ECO:0000313" key="8">
    <source>
        <dbReference type="Proteomes" id="UP000663852"/>
    </source>
</evidence>